<sequence>MPKLAEYNNINGGYVMKRVLLLVVLFMLVLATSCFAESSSKDILNNYKDIKYALEAGVNYRDFRDLYMKANLAYRRFSDENKESVELKDFNNAIYEVDDHYKFYSYLMSAYIESSSNMVKILPRYKEKYPELKDLKENDGRYYPELKGYVSVWQILLYVPKYENSFIEAAEKALPK</sequence>
<gene>
    <name evidence="1" type="ORF">SAMN04490355_106026</name>
</gene>
<dbReference type="RefSeq" id="WP_139214821.1">
    <property type="nucleotide sequence ID" value="NZ_FOTS01000060.1"/>
</dbReference>
<keyword evidence="2" id="KW-1185">Reference proteome</keyword>
<evidence type="ECO:0000313" key="2">
    <source>
        <dbReference type="Proteomes" id="UP000199520"/>
    </source>
</evidence>
<protein>
    <submittedName>
        <fullName evidence="1">Uncharacterized protein</fullName>
    </submittedName>
</protein>
<evidence type="ECO:0000313" key="1">
    <source>
        <dbReference type="EMBL" id="SFM24771.1"/>
    </source>
</evidence>
<dbReference type="AlphaFoldDB" id="A0A1I4PAH7"/>
<accession>A0A1I4PAH7</accession>
<organism evidence="1 2">
    <name type="scientific">Pelosinus propionicus DSM 13327</name>
    <dbReference type="NCBI Taxonomy" id="1123291"/>
    <lineage>
        <taxon>Bacteria</taxon>
        <taxon>Bacillati</taxon>
        <taxon>Bacillota</taxon>
        <taxon>Negativicutes</taxon>
        <taxon>Selenomonadales</taxon>
        <taxon>Sporomusaceae</taxon>
        <taxon>Pelosinus</taxon>
    </lineage>
</organism>
<reference evidence="2" key="1">
    <citation type="submission" date="2016-10" db="EMBL/GenBank/DDBJ databases">
        <authorList>
            <person name="Varghese N."/>
            <person name="Submissions S."/>
        </authorList>
    </citation>
    <scope>NUCLEOTIDE SEQUENCE [LARGE SCALE GENOMIC DNA]</scope>
    <source>
        <strain evidence="2">DSM 13327</strain>
    </source>
</reference>
<dbReference type="Proteomes" id="UP000199520">
    <property type="component" value="Unassembled WGS sequence"/>
</dbReference>
<proteinExistence type="predicted"/>
<name>A0A1I4PAH7_9FIRM</name>
<dbReference type="PROSITE" id="PS51257">
    <property type="entry name" value="PROKAR_LIPOPROTEIN"/>
    <property type="match status" value="1"/>
</dbReference>
<dbReference type="EMBL" id="FOTS01000060">
    <property type="protein sequence ID" value="SFM24771.1"/>
    <property type="molecule type" value="Genomic_DNA"/>
</dbReference>